<evidence type="ECO:0000313" key="3">
    <source>
        <dbReference type="WBParaSite" id="jg15909"/>
    </source>
</evidence>
<reference evidence="3" key="1">
    <citation type="submission" date="2022-11" db="UniProtKB">
        <authorList>
            <consortium name="WormBaseParasite"/>
        </authorList>
    </citation>
    <scope>IDENTIFICATION</scope>
</reference>
<dbReference type="AlphaFoldDB" id="A0A915D506"/>
<feature type="region of interest" description="Disordered" evidence="1">
    <location>
        <begin position="1"/>
        <end position="42"/>
    </location>
</feature>
<dbReference type="Proteomes" id="UP000887574">
    <property type="component" value="Unplaced"/>
</dbReference>
<accession>A0A915D506</accession>
<keyword evidence="2" id="KW-1185">Reference proteome</keyword>
<name>A0A915D506_9BILA</name>
<dbReference type="PANTHER" id="PTHR31751">
    <property type="entry name" value="SI:CH211-108C17.2-RELATED-RELATED"/>
    <property type="match status" value="1"/>
</dbReference>
<sequence>MSFEYPNVAASEKSDPIENCSVKRTYKKRREDPRRIKRSSKTIMENEEEELEANQKEGSQFFIIKREQLLLLFQKFFHVVPKLAVRSVSQPMQPISMSSLTAPFVICESTGQDKRKFQIRSNMWERFVWSFRIYWTRQHCRSKRNYFSRHSYCSVWPVIGARYQAQEDSLFQGVSRYSHLDIAVDGQYDSPGHCANLCSVACIDNKSKMVLTISTVQKDETAGVSNRMELEGVKRCLTKLEDAGLNIHSLTSDRHVQLRSFLQKDKPHIQHFFDGWHTLKPIRRTLHTKSKKKFNSELRLIGPRLMRHLYHCSSLSKSDPAIIKETAFSALLHLCGIHEWKAGKVADVVSRETAHLYSNKNKSKRTVDPRAIIGSFQVAILFKQSVDIFKSAILEEEFTKVLCCAHPMADILWRNKKLF</sequence>
<evidence type="ECO:0000313" key="2">
    <source>
        <dbReference type="Proteomes" id="UP000887574"/>
    </source>
</evidence>
<protein>
    <submittedName>
        <fullName evidence="3">Transposase</fullName>
    </submittedName>
</protein>
<evidence type="ECO:0000256" key="1">
    <source>
        <dbReference type="SAM" id="MobiDB-lite"/>
    </source>
</evidence>
<dbReference type="PANTHER" id="PTHR31751:SF42">
    <property type="entry name" value="PROTEIN CBG10204"/>
    <property type="match status" value="1"/>
</dbReference>
<proteinExistence type="predicted"/>
<dbReference type="WBParaSite" id="jg15909">
    <property type="protein sequence ID" value="jg15909"/>
    <property type="gene ID" value="jg15909"/>
</dbReference>
<organism evidence="2 3">
    <name type="scientific">Ditylenchus dipsaci</name>
    <dbReference type="NCBI Taxonomy" id="166011"/>
    <lineage>
        <taxon>Eukaryota</taxon>
        <taxon>Metazoa</taxon>
        <taxon>Ecdysozoa</taxon>
        <taxon>Nematoda</taxon>
        <taxon>Chromadorea</taxon>
        <taxon>Rhabditida</taxon>
        <taxon>Tylenchina</taxon>
        <taxon>Tylenchomorpha</taxon>
        <taxon>Sphaerularioidea</taxon>
        <taxon>Anguinidae</taxon>
        <taxon>Anguininae</taxon>
        <taxon>Ditylenchus</taxon>
    </lineage>
</organism>